<proteinExistence type="predicted"/>
<dbReference type="RefSeq" id="XP_060438642.1">
    <property type="nucleotide sequence ID" value="XM_060591572.1"/>
</dbReference>
<reference evidence="1" key="1">
    <citation type="submission" date="2021-06" db="EMBL/GenBank/DDBJ databases">
        <title>Comparative genomics, transcriptomics and evolutionary studies reveal genomic signatures of adaptation to plant cell wall in hemibiotrophic fungi.</title>
        <authorList>
            <consortium name="DOE Joint Genome Institute"/>
            <person name="Baroncelli R."/>
            <person name="Diaz J.F."/>
            <person name="Benocci T."/>
            <person name="Peng M."/>
            <person name="Battaglia E."/>
            <person name="Haridas S."/>
            <person name="Andreopoulos W."/>
            <person name="Labutti K."/>
            <person name="Pangilinan J."/>
            <person name="Floch G.L."/>
            <person name="Makela M.R."/>
            <person name="Henrissat B."/>
            <person name="Grigoriev I.V."/>
            <person name="Crouch J.A."/>
            <person name="De Vries R.P."/>
            <person name="Sukno S.A."/>
            <person name="Thon M.R."/>
        </authorList>
    </citation>
    <scope>NUCLEOTIDE SEQUENCE</scope>
    <source>
        <strain evidence="1">CBS 102054</strain>
    </source>
</reference>
<evidence type="ECO:0000313" key="1">
    <source>
        <dbReference type="EMBL" id="KAK1622647.1"/>
    </source>
</evidence>
<sequence>MEAFQYEPLDLGLRSFRLLILYPGGGDIRCDIFQASLEPDEIIPYEALSYAWGCTDLVETISSSGKRLFVTRNLFSALNHLRTE</sequence>
<protein>
    <recommendedName>
        <fullName evidence="3">Heterokaryon incompatibility domain-containing protein</fullName>
    </recommendedName>
</protein>
<dbReference type="PANTHER" id="PTHR24148:SF73">
    <property type="entry name" value="HET DOMAIN PROTEIN (AFU_ORTHOLOGUE AFUA_8G01020)"/>
    <property type="match status" value="1"/>
</dbReference>
<comment type="caution">
    <text evidence="1">The sequence shown here is derived from an EMBL/GenBank/DDBJ whole genome shotgun (WGS) entry which is preliminary data.</text>
</comment>
<accession>A0AAI9ZDP8</accession>
<evidence type="ECO:0000313" key="2">
    <source>
        <dbReference type="Proteomes" id="UP001243989"/>
    </source>
</evidence>
<dbReference type="PANTHER" id="PTHR24148">
    <property type="entry name" value="ANKYRIN REPEAT DOMAIN-CONTAINING PROTEIN 39 HOMOLOG-RELATED"/>
    <property type="match status" value="1"/>
</dbReference>
<keyword evidence="2" id="KW-1185">Reference proteome</keyword>
<organism evidence="1 2">
    <name type="scientific">Colletotrichum phormii</name>
    <dbReference type="NCBI Taxonomy" id="359342"/>
    <lineage>
        <taxon>Eukaryota</taxon>
        <taxon>Fungi</taxon>
        <taxon>Dikarya</taxon>
        <taxon>Ascomycota</taxon>
        <taxon>Pezizomycotina</taxon>
        <taxon>Sordariomycetes</taxon>
        <taxon>Hypocreomycetidae</taxon>
        <taxon>Glomerellales</taxon>
        <taxon>Glomerellaceae</taxon>
        <taxon>Colletotrichum</taxon>
        <taxon>Colletotrichum acutatum species complex</taxon>
    </lineage>
</organism>
<dbReference type="AlphaFoldDB" id="A0AAI9ZDP8"/>
<gene>
    <name evidence="1" type="ORF">BDP81DRAFT_441089</name>
</gene>
<dbReference type="Proteomes" id="UP001243989">
    <property type="component" value="Unassembled WGS sequence"/>
</dbReference>
<dbReference type="EMBL" id="JAHMHQ010000034">
    <property type="protein sequence ID" value="KAK1622647.1"/>
    <property type="molecule type" value="Genomic_DNA"/>
</dbReference>
<dbReference type="GeneID" id="85476434"/>
<name>A0AAI9ZDP8_9PEZI</name>
<dbReference type="InterPro" id="IPR052895">
    <property type="entry name" value="HetReg/Transcr_Mod"/>
</dbReference>
<evidence type="ECO:0008006" key="3">
    <source>
        <dbReference type="Google" id="ProtNLM"/>
    </source>
</evidence>